<feature type="domain" description="DNA-directed RNA polymerase RBP11-like dimerisation" evidence="8">
    <location>
        <begin position="16"/>
        <end position="86"/>
    </location>
</feature>
<evidence type="ECO:0000256" key="7">
    <source>
        <dbReference type="SAM" id="MobiDB-lite"/>
    </source>
</evidence>
<dbReference type="EMBL" id="CM026425">
    <property type="protein sequence ID" value="KAG0577701.1"/>
    <property type="molecule type" value="Genomic_DNA"/>
</dbReference>
<comment type="similarity">
    <text evidence="6">Belongs to the archaeal Rpo11/eukaryotic RPB11/RPC19 RNA polymerase subunit family.</text>
</comment>
<dbReference type="SUPFAM" id="SSF55257">
    <property type="entry name" value="RBP11-like subunits of RNA polymerase"/>
    <property type="match status" value="1"/>
</dbReference>
<dbReference type="CDD" id="cd07029">
    <property type="entry name" value="RNAP_I_III_AC19"/>
    <property type="match status" value="1"/>
</dbReference>
<sequence length="122" mass="13340">MAATMELGSDTDPRNATFSISDEDHTLGNSLRFVLNKDPRVAFCGYSVPHPSENRINVRVQTTGIPARDVLKDALNDLTAMNQHVMTTFDSAVERFKANQGMTELSMKSGVTSQHSGSVKKP</sequence>
<gene>
    <name evidence="9" type="ORF">KC19_5G174700</name>
</gene>
<dbReference type="AlphaFoldDB" id="A0A8T0I4N5"/>
<dbReference type="InterPro" id="IPR033898">
    <property type="entry name" value="RNAP_AC19"/>
</dbReference>
<evidence type="ECO:0000256" key="4">
    <source>
        <dbReference type="ARBA" id="ARBA00023163"/>
    </source>
</evidence>
<feature type="region of interest" description="Disordered" evidence="7">
    <location>
        <begin position="1"/>
        <end position="22"/>
    </location>
</feature>
<dbReference type="FunFam" id="3.30.1360.10:FF:000006">
    <property type="entry name" value="DNA-directed RNA polymerases I and III subunit RPAC2"/>
    <property type="match status" value="1"/>
</dbReference>
<dbReference type="GO" id="GO:0006362">
    <property type="term" value="P:transcription elongation by RNA polymerase I"/>
    <property type="evidence" value="ECO:0007669"/>
    <property type="project" value="TreeGrafter"/>
</dbReference>
<evidence type="ECO:0000256" key="6">
    <source>
        <dbReference type="ARBA" id="ARBA00025751"/>
    </source>
</evidence>
<name>A0A8T0I4N5_CERPU</name>
<accession>A0A8T0I4N5</accession>
<dbReference type="InterPro" id="IPR008193">
    <property type="entry name" value="RNA_pol_Rpb11_13-16kDa_CS"/>
</dbReference>
<dbReference type="HAMAP" id="MF_00261">
    <property type="entry name" value="RNApol_arch_Rpo11"/>
    <property type="match status" value="1"/>
</dbReference>
<dbReference type="Pfam" id="PF13656">
    <property type="entry name" value="RNA_pol_L_2"/>
    <property type="match status" value="1"/>
</dbReference>
<dbReference type="GO" id="GO:0046983">
    <property type="term" value="F:protein dimerization activity"/>
    <property type="evidence" value="ECO:0007669"/>
    <property type="project" value="InterPro"/>
</dbReference>
<dbReference type="GO" id="GO:0003677">
    <property type="term" value="F:DNA binding"/>
    <property type="evidence" value="ECO:0007669"/>
    <property type="project" value="InterPro"/>
</dbReference>
<dbReference type="Gene3D" id="3.30.1360.10">
    <property type="entry name" value="RNA polymerase, RBP11-like subunit"/>
    <property type="match status" value="1"/>
</dbReference>
<keyword evidence="5" id="KW-0539">Nucleus</keyword>
<comment type="caution">
    <text evidence="9">The sequence shown here is derived from an EMBL/GenBank/DDBJ whole genome shotgun (WGS) entry which is preliminary data.</text>
</comment>
<dbReference type="InterPro" id="IPR022905">
    <property type="entry name" value="Rpo11-like"/>
</dbReference>
<dbReference type="InterPro" id="IPR036603">
    <property type="entry name" value="RBP11-like"/>
</dbReference>
<evidence type="ECO:0000313" key="10">
    <source>
        <dbReference type="Proteomes" id="UP000822688"/>
    </source>
</evidence>
<evidence type="ECO:0000256" key="3">
    <source>
        <dbReference type="ARBA" id="ARBA00022478"/>
    </source>
</evidence>
<dbReference type="GO" id="GO:0005736">
    <property type="term" value="C:RNA polymerase I complex"/>
    <property type="evidence" value="ECO:0007669"/>
    <property type="project" value="TreeGrafter"/>
</dbReference>
<dbReference type="Proteomes" id="UP000822688">
    <property type="component" value="Chromosome 5"/>
</dbReference>
<dbReference type="GO" id="GO:0006383">
    <property type="term" value="P:transcription by RNA polymerase III"/>
    <property type="evidence" value="ECO:0007669"/>
    <property type="project" value="TreeGrafter"/>
</dbReference>
<dbReference type="InterPro" id="IPR009025">
    <property type="entry name" value="RBP11-like_dimer"/>
</dbReference>
<dbReference type="PANTHER" id="PTHR13946">
    <property type="entry name" value="DNA-DIRECTED RNA POLYMERASE I,II,III"/>
    <property type="match status" value="1"/>
</dbReference>
<evidence type="ECO:0000256" key="5">
    <source>
        <dbReference type="ARBA" id="ARBA00023242"/>
    </source>
</evidence>
<reference evidence="9" key="1">
    <citation type="submission" date="2020-06" db="EMBL/GenBank/DDBJ databases">
        <title>WGS assembly of Ceratodon purpureus strain R40.</title>
        <authorList>
            <person name="Carey S.B."/>
            <person name="Jenkins J."/>
            <person name="Shu S."/>
            <person name="Lovell J.T."/>
            <person name="Sreedasyam A."/>
            <person name="Maumus F."/>
            <person name="Tiley G.P."/>
            <person name="Fernandez-Pozo N."/>
            <person name="Barry K."/>
            <person name="Chen C."/>
            <person name="Wang M."/>
            <person name="Lipzen A."/>
            <person name="Daum C."/>
            <person name="Saski C.A."/>
            <person name="Payton A.C."/>
            <person name="Mcbreen J.C."/>
            <person name="Conrad R.E."/>
            <person name="Kollar L.M."/>
            <person name="Olsson S."/>
            <person name="Huttunen S."/>
            <person name="Landis J.B."/>
            <person name="Wickett N.J."/>
            <person name="Johnson M.G."/>
            <person name="Rensing S.A."/>
            <person name="Grimwood J."/>
            <person name="Schmutz J."/>
            <person name="Mcdaniel S.F."/>
        </authorList>
    </citation>
    <scope>NUCLEOTIDE SEQUENCE</scope>
    <source>
        <strain evidence="9">R40</strain>
    </source>
</reference>
<keyword evidence="10" id="KW-1185">Reference proteome</keyword>
<keyword evidence="4" id="KW-0804">Transcription</keyword>
<evidence type="ECO:0000313" key="9">
    <source>
        <dbReference type="EMBL" id="KAG0577701.1"/>
    </source>
</evidence>
<dbReference type="GO" id="GO:0003899">
    <property type="term" value="F:DNA-directed RNA polymerase activity"/>
    <property type="evidence" value="ECO:0007669"/>
    <property type="project" value="InterPro"/>
</dbReference>
<keyword evidence="3" id="KW-0240">DNA-directed RNA polymerase</keyword>
<proteinExistence type="inferred from homology"/>
<dbReference type="GO" id="GO:0005666">
    <property type="term" value="C:RNA polymerase III complex"/>
    <property type="evidence" value="ECO:0007669"/>
    <property type="project" value="TreeGrafter"/>
</dbReference>
<evidence type="ECO:0000259" key="8">
    <source>
        <dbReference type="Pfam" id="PF13656"/>
    </source>
</evidence>
<evidence type="ECO:0000256" key="2">
    <source>
        <dbReference type="ARBA" id="ARBA00022079"/>
    </source>
</evidence>
<comment type="subcellular location">
    <subcellularLocation>
        <location evidence="1">Nucleus</location>
    </subcellularLocation>
</comment>
<dbReference type="OrthoDB" id="510325at2759"/>
<evidence type="ECO:0000256" key="1">
    <source>
        <dbReference type="ARBA" id="ARBA00004123"/>
    </source>
</evidence>
<protein>
    <recommendedName>
        <fullName evidence="2">DNA-directed RNA polymerases I and III subunit RPAC2</fullName>
    </recommendedName>
</protein>
<dbReference type="PROSITE" id="PS01154">
    <property type="entry name" value="RNA_POL_L_13KD"/>
    <property type="match status" value="1"/>
</dbReference>
<organism evidence="9 10">
    <name type="scientific">Ceratodon purpureus</name>
    <name type="common">Fire moss</name>
    <name type="synonym">Dicranum purpureum</name>
    <dbReference type="NCBI Taxonomy" id="3225"/>
    <lineage>
        <taxon>Eukaryota</taxon>
        <taxon>Viridiplantae</taxon>
        <taxon>Streptophyta</taxon>
        <taxon>Embryophyta</taxon>
        <taxon>Bryophyta</taxon>
        <taxon>Bryophytina</taxon>
        <taxon>Bryopsida</taxon>
        <taxon>Dicranidae</taxon>
        <taxon>Pseudoditrichales</taxon>
        <taxon>Ditrichaceae</taxon>
        <taxon>Ceratodon</taxon>
    </lineage>
</organism>
<dbReference type="PANTHER" id="PTHR13946:SF28">
    <property type="entry name" value="DNA-DIRECTED RNA POLYMERASES I AND III SUBUNIT RPAC2"/>
    <property type="match status" value="1"/>
</dbReference>